<feature type="transmembrane region" description="Helical" evidence="1">
    <location>
        <begin position="69"/>
        <end position="90"/>
    </location>
</feature>
<dbReference type="Proteomes" id="UP001501692">
    <property type="component" value="Unassembled WGS sequence"/>
</dbReference>
<feature type="transmembrane region" description="Helical" evidence="1">
    <location>
        <begin position="96"/>
        <end position="115"/>
    </location>
</feature>
<evidence type="ECO:0000313" key="2">
    <source>
        <dbReference type="EMBL" id="GAA4964408.1"/>
    </source>
</evidence>
<evidence type="ECO:0000256" key="1">
    <source>
        <dbReference type="SAM" id="Phobius"/>
    </source>
</evidence>
<dbReference type="EMBL" id="BAABJK010000004">
    <property type="protein sequence ID" value="GAA4964408.1"/>
    <property type="molecule type" value="Genomic_DNA"/>
</dbReference>
<protein>
    <submittedName>
        <fullName evidence="2">DUF983 domain-containing protein</fullName>
    </submittedName>
</protein>
<dbReference type="InterPro" id="IPR009325">
    <property type="entry name" value="DUF983"/>
</dbReference>
<gene>
    <name evidence="2" type="ORF">GCM10023315_11540</name>
</gene>
<proteinExistence type="predicted"/>
<keyword evidence="1" id="KW-1133">Transmembrane helix</keyword>
<organism evidence="2 3">
    <name type="scientific">Algibacter aquimarinus</name>
    <dbReference type="NCBI Taxonomy" id="1136748"/>
    <lineage>
        <taxon>Bacteria</taxon>
        <taxon>Pseudomonadati</taxon>
        <taxon>Bacteroidota</taxon>
        <taxon>Flavobacteriia</taxon>
        <taxon>Flavobacteriales</taxon>
        <taxon>Flavobacteriaceae</taxon>
        <taxon>Algibacter</taxon>
    </lineage>
</organism>
<accession>A0ABP9H8Y8</accession>
<keyword evidence="1" id="KW-0812">Transmembrane</keyword>
<reference evidence="3" key="1">
    <citation type="journal article" date="2019" name="Int. J. Syst. Evol. Microbiol.">
        <title>The Global Catalogue of Microorganisms (GCM) 10K type strain sequencing project: providing services to taxonomists for standard genome sequencing and annotation.</title>
        <authorList>
            <consortium name="The Broad Institute Genomics Platform"/>
            <consortium name="The Broad Institute Genome Sequencing Center for Infectious Disease"/>
            <person name="Wu L."/>
            <person name="Ma J."/>
        </authorList>
    </citation>
    <scope>NUCLEOTIDE SEQUENCE [LARGE SCALE GENOMIC DNA]</scope>
    <source>
        <strain evidence="3">JCM 18287</strain>
    </source>
</reference>
<keyword evidence="1" id="KW-0472">Membrane</keyword>
<evidence type="ECO:0000313" key="3">
    <source>
        <dbReference type="Proteomes" id="UP001501692"/>
    </source>
</evidence>
<sequence length="134" mass="15382">MQKYTNIMFKKGTKLYSILTGSCPKCHEESMFKNKNPYILSEALSMNENCSNCGTKYKIEPSFFYGSMYVSYPVGIAFAAAAFVISFFVFEANINVVFISIIATLILFMPVILRLSRNIWINFFMHYDKSLAKK</sequence>
<keyword evidence="3" id="KW-1185">Reference proteome</keyword>
<dbReference type="Pfam" id="PF06170">
    <property type="entry name" value="DUF983"/>
    <property type="match status" value="1"/>
</dbReference>
<name>A0ABP9H8Y8_9FLAO</name>
<comment type="caution">
    <text evidence="2">The sequence shown here is derived from an EMBL/GenBank/DDBJ whole genome shotgun (WGS) entry which is preliminary data.</text>
</comment>